<comment type="similarity">
    <text evidence="1">Belongs to the LysR transcriptional regulatory family.</text>
</comment>
<dbReference type="InterPro" id="IPR036388">
    <property type="entry name" value="WH-like_DNA-bd_sf"/>
</dbReference>
<evidence type="ECO:0000313" key="6">
    <source>
        <dbReference type="EMBL" id="UXH77593.1"/>
    </source>
</evidence>
<dbReference type="EMBL" id="CP104562">
    <property type="protein sequence ID" value="UXH77593.1"/>
    <property type="molecule type" value="Genomic_DNA"/>
</dbReference>
<dbReference type="Pfam" id="PF03466">
    <property type="entry name" value="LysR_substrate"/>
    <property type="match status" value="2"/>
</dbReference>
<dbReference type="PANTHER" id="PTHR30537:SF3">
    <property type="entry name" value="TRANSCRIPTIONAL REGULATORY PROTEIN"/>
    <property type="match status" value="1"/>
</dbReference>
<keyword evidence="3" id="KW-0238">DNA-binding</keyword>
<keyword evidence="2" id="KW-0805">Transcription regulation</keyword>
<dbReference type="InterPro" id="IPR005119">
    <property type="entry name" value="LysR_subst-bd"/>
</dbReference>
<organism evidence="6 7">
    <name type="scientific">Roseateles amylovorans</name>
    <dbReference type="NCBI Taxonomy" id="2978473"/>
    <lineage>
        <taxon>Bacteria</taxon>
        <taxon>Pseudomonadati</taxon>
        <taxon>Pseudomonadota</taxon>
        <taxon>Betaproteobacteria</taxon>
        <taxon>Burkholderiales</taxon>
        <taxon>Sphaerotilaceae</taxon>
        <taxon>Roseateles</taxon>
    </lineage>
</organism>
<dbReference type="InterPro" id="IPR058163">
    <property type="entry name" value="LysR-type_TF_proteobact-type"/>
</dbReference>
<dbReference type="SUPFAM" id="SSF53850">
    <property type="entry name" value="Periplasmic binding protein-like II"/>
    <property type="match status" value="1"/>
</dbReference>
<dbReference type="Gene3D" id="1.10.10.10">
    <property type="entry name" value="Winged helix-like DNA-binding domain superfamily/Winged helix DNA-binding domain"/>
    <property type="match status" value="1"/>
</dbReference>
<evidence type="ECO:0000313" key="7">
    <source>
        <dbReference type="Proteomes" id="UP001064933"/>
    </source>
</evidence>
<proteinExistence type="inferred from homology"/>
<dbReference type="CDD" id="cd08422">
    <property type="entry name" value="PBP2_CrgA_like"/>
    <property type="match status" value="1"/>
</dbReference>
<dbReference type="PRINTS" id="PR00039">
    <property type="entry name" value="HTHLYSR"/>
</dbReference>
<sequence>MNDLLRDGGQDRFALLQTFLRVAEAGSFSAAAVQLGTTQPTVSRRVQMLEALLGARLVERSTRGLRLTEEGERCAAQARDLLDRWESLAEDVGDKGESLSGTLRLRVPHAFGQSQLMDPLTTFMRRHPRVTVEWSLQDQVPDFSREAVDCSLVVGHVDQPNLVAVQLAEVPRVLVASPEIAAALPEGFTARVEEPAPAAAPARALARVTSRRPAGGLRGTTRSPAVASAPSAEAVVAALRAAPWLALTTFYRDEIELRPQAGGESVCVPIHPRFGTDSLFALIEATRRGLGMALISQWAVMEDQSQGRLVRVLPNWCATPLPISLVYPSRRLQPARLRAFVALMRQVVPTMPGMRQARRH</sequence>
<dbReference type="SUPFAM" id="SSF46785">
    <property type="entry name" value="Winged helix' DNA-binding domain"/>
    <property type="match status" value="1"/>
</dbReference>
<name>A0ABY6AZ78_9BURK</name>
<reference evidence="6" key="1">
    <citation type="submission" date="2022-10" db="EMBL/GenBank/DDBJ databases">
        <title>Characterization and whole genome sequencing of a new Roseateles species, isolated from fresh water.</title>
        <authorList>
            <person name="Guliayeva D.Y."/>
            <person name="Akhremchuk A.E."/>
            <person name="Sikolenko M.A."/>
            <person name="Valentovich L.N."/>
            <person name="Sidarenka A.V."/>
        </authorList>
    </citation>
    <scope>NUCLEOTIDE SEQUENCE</scope>
    <source>
        <strain evidence="6">BIM B-1768</strain>
    </source>
</reference>
<keyword evidence="4" id="KW-0804">Transcription</keyword>
<dbReference type="Proteomes" id="UP001064933">
    <property type="component" value="Chromosome"/>
</dbReference>
<evidence type="ECO:0000256" key="3">
    <source>
        <dbReference type="ARBA" id="ARBA00023125"/>
    </source>
</evidence>
<protein>
    <submittedName>
        <fullName evidence="6">LysR family transcriptional regulator</fullName>
    </submittedName>
</protein>
<gene>
    <name evidence="6" type="ORF">N4261_21805</name>
</gene>
<dbReference type="InterPro" id="IPR000847">
    <property type="entry name" value="LysR_HTH_N"/>
</dbReference>
<dbReference type="PROSITE" id="PS50931">
    <property type="entry name" value="HTH_LYSR"/>
    <property type="match status" value="1"/>
</dbReference>
<dbReference type="Pfam" id="PF00126">
    <property type="entry name" value="HTH_1"/>
    <property type="match status" value="1"/>
</dbReference>
<evidence type="ECO:0000256" key="1">
    <source>
        <dbReference type="ARBA" id="ARBA00009437"/>
    </source>
</evidence>
<dbReference type="Gene3D" id="3.40.190.290">
    <property type="match status" value="2"/>
</dbReference>
<evidence type="ECO:0000256" key="2">
    <source>
        <dbReference type="ARBA" id="ARBA00023015"/>
    </source>
</evidence>
<evidence type="ECO:0000256" key="4">
    <source>
        <dbReference type="ARBA" id="ARBA00023163"/>
    </source>
</evidence>
<evidence type="ECO:0000259" key="5">
    <source>
        <dbReference type="PROSITE" id="PS50931"/>
    </source>
</evidence>
<accession>A0ABY6AZ78</accession>
<dbReference type="InterPro" id="IPR036390">
    <property type="entry name" value="WH_DNA-bd_sf"/>
</dbReference>
<dbReference type="PANTHER" id="PTHR30537">
    <property type="entry name" value="HTH-TYPE TRANSCRIPTIONAL REGULATOR"/>
    <property type="match status" value="1"/>
</dbReference>
<feature type="domain" description="HTH lysR-type" evidence="5">
    <location>
        <begin position="11"/>
        <end position="68"/>
    </location>
</feature>
<dbReference type="RefSeq" id="WP_261757344.1">
    <property type="nucleotide sequence ID" value="NZ_CP104562.2"/>
</dbReference>
<keyword evidence="7" id="KW-1185">Reference proteome</keyword>